<dbReference type="AlphaFoldDB" id="A0A923HYP0"/>
<dbReference type="SUPFAM" id="SSF81301">
    <property type="entry name" value="Nucleotidyltransferase"/>
    <property type="match status" value="1"/>
</dbReference>
<organism evidence="2 3">
    <name type="scientific">Acetobacterium paludosum</name>
    <dbReference type="NCBI Taxonomy" id="52693"/>
    <lineage>
        <taxon>Bacteria</taxon>
        <taxon>Bacillati</taxon>
        <taxon>Bacillota</taxon>
        <taxon>Clostridia</taxon>
        <taxon>Eubacteriales</taxon>
        <taxon>Eubacteriaceae</taxon>
        <taxon>Acetobacterium</taxon>
    </lineage>
</organism>
<dbReference type="Pfam" id="PF01909">
    <property type="entry name" value="NTP_transf_2"/>
    <property type="match status" value="1"/>
</dbReference>
<dbReference type="CDD" id="cd05403">
    <property type="entry name" value="NT_KNTase_like"/>
    <property type="match status" value="1"/>
</dbReference>
<dbReference type="InterPro" id="IPR002934">
    <property type="entry name" value="Polymerase_NTP_transf_dom"/>
</dbReference>
<dbReference type="GO" id="GO:0016779">
    <property type="term" value="F:nucleotidyltransferase activity"/>
    <property type="evidence" value="ECO:0007669"/>
    <property type="project" value="InterPro"/>
</dbReference>
<proteinExistence type="predicted"/>
<accession>A0A923HYP0</accession>
<dbReference type="OrthoDB" id="358345at2"/>
<dbReference type="Gene3D" id="3.30.460.10">
    <property type="entry name" value="Beta Polymerase, domain 2"/>
    <property type="match status" value="1"/>
</dbReference>
<dbReference type="EMBL" id="WJBD01000021">
    <property type="protein sequence ID" value="MBC3889585.1"/>
    <property type="molecule type" value="Genomic_DNA"/>
</dbReference>
<dbReference type="RefSeq" id="WP_148567246.1">
    <property type="nucleotide sequence ID" value="NZ_RXYA01000008.1"/>
</dbReference>
<dbReference type="Proteomes" id="UP000616595">
    <property type="component" value="Unassembled WGS sequence"/>
</dbReference>
<name>A0A923HYP0_9FIRM</name>
<reference evidence="2" key="2">
    <citation type="submission" date="2020-10" db="EMBL/GenBank/DDBJ databases">
        <title>Comparative genomics of the Acetobacterium genus.</title>
        <authorList>
            <person name="Marshall C."/>
            <person name="May H."/>
            <person name="Norman S."/>
        </authorList>
    </citation>
    <scope>NUCLEOTIDE SEQUENCE</scope>
    <source>
        <strain evidence="2">DER-2019</strain>
    </source>
</reference>
<feature type="domain" description="Polymerase nucleotidyl transferase" evidence="1">
    <location>
        <begin position="10"/>
        <end position="68"/>
    </location>
</feature>
<evidence type="ECO:0000313" key="2">
    <source>
        <dbReference type="EMBL" id="MBC3889585.1"/>
    </source>
</evidence>
<comment type="caution">
    <text evidence="2">The sequence shown here is derived from an EMBL/GenBank/DDBJ whole genome shotgun (WGS) entry which is preliminary data.</text>
</comment>
<gene>
    <name evidence="2" type="ORF">GH810_14830</name>
</gene>
<reference evidence="2" key="1">
    <citation type="submission" date="2019-10" db="EMBL/GenBank/DDBJ databases">
        <authorList>
            <person name="Ross D.E."/>
            <person name="Gulliver D."/>
        </authorList>
    </citation>
    <scope>NUCLEOTIDE SEQUENCE</scope>
    <source>
        <strain evidence="2">DER-2019</strain>
    </source>
</reference>
<keyword evidence="3" id="KW-1185">Reference proteome</keyword>
<sequence>MRIDIDTWIQQCLSKLKDLFGFRLVFVGLQGSYGRGEEIDDSDIDVVVILDHADPEDLKAHGTMLDSLPNREKICGFISGLQELKNWERSDLFQFYYDTTPIYGNIDFIKELICEEDVRRAIRIGACNLYHMCGHNMVHERDGELLRVLYKSATFTVQAISYLLTGTYRKRKTELLPVLRPPEREILETAIILKQQTDLTQANFDRFSGQIFRWASHLITEYQPDEIRIQIESGCSDA</sequence>
<evidence type="ECO:0000313" key="3">
    <source>
        <dbReference type="Proteomes" id="UP000616595"/>
    </source>
</evidence>
<evidence type="ECO:0000259" key="1">
    <source>
        <dbReference type="Pfam" id="PF01909"/>
    </source>
</evidence>
<dbReference type="InterPro" id="IPR043519">
    <property type="entry name" value="NT_sf"/>
</dbReference>
<protein>
    <submittedName>
        <fullName evidence="2">Nucleotidyltransferase domain-containing protein</fullName>
    </submittedName>
</protein>